<keyword evidence="3" id="KW-1185">Reference proteome</keyword>
<proteinExistence type="predicted"/>
<evidence type="ECO:0000313" key="2">
    <source>
        <dbReference type="EMBL" id="CAA7059096.1"/>
    </source>
</evidence>
<organism evidence="2 3">
    <name type="scientific">Microthlaspi erraticum</name>
    <dbReference type="NCBI Taxonomy" id="1685480"/>
    <lineage>
        <taxon>Eukaryota</taxon>
        <taxon>Viridiplantae</taxon>
        <taxon>Streptophyta</taxon>
        <taxon>Embryophyta</taxon>
        <taxon>Tracheophyta</taxon>
        <taxon>Spermatophyta</taxon>
        <taxon>Magnoliopsida</taxon>
        <taxon>eudicotyledons</taxon>
        <taxon>Gunneridae</taxon>
        <taxon>Pentapetalae</taxon>
        <taxon>rosids</taxon>
        <taxon>malvids</taxon>
        <taxon>Brassicales</taxon>
        <taxon>Brassicaceae</taxon>
        <taxon>Coluteocarpeae</taxon>
        <taxon>Microthlaspi</taxon>
    </lineage>
</organism>
<name>A0A6D2L0G2_9BRAS</name>
<evidence type="ECO:0000313" key="3">
    <source>
        <dbReference type="Proteomes" id="UP000467841"/>
    </source>
</evidence>
<sequence length="103" mass="11639">MKEAGDFGRSHVSHPWNPMSSSALMNKSDHEEEEVLCTDRKRRRKYKDSSVDFHVLHTDLNLAMLLKGNLARISVKISSKSCVFVSIAIGKAPRISDDVFDFC</sequence>
<evidence type="ECO:0000256" key="1">
    <source>
        <dbReference type="SAM" id="MobiDB-lite"/>
    </source>
</evidence>
<dbReference type="EMBL" id="CACVBM020001751">
    <property type="protein sequence ID" value="CAA7059096.1"/>
    <property type="molecule type" value="Genomic_DNA"/>
</dbReference>
<reference evidence="2" key="1">
    <citation type="submission" date="2020-01" db="EMBL/GenBank/DDBJ databases">
        <authorList>
            <person name="Mishra B."/>
        </authorList>
    </citation>
    <scope>NUCLEOTIDE SEQUENCE [LARGE SCALE GENOMIC DNA]</scope>
</reference>
<dbReference type="Proteomes" id="UP000467841">
    <property type="component" value="Unassembled WGS sequence"/>
</dbReference>
<feature type="region of interest" description="Disordered" evidence="1">
    <location>
        <begin position="1"/>
        <end position="30"/>
    </location>
</feature>
<protein>
    <submittedName>
        <fullName evidence="2">Uncharacterized protein</fullName>
    </submittedName>
</protein>
<accession>A0A6D2L0G2</accession>
<comment type="caution">
    <text evidence="2">The sequence shown here is derived from an EMBL/GenBank/DDBJ whole genome shotgun (WGS) entry which is preliminary data.</text>
</comment>
<gene>
    <name evidence="2" type="ORF">MERR_LOCUS46332</name>
</gene>
<dbReference type="AlphaFoldDB" id="A0A6D2L0G2"/>